<organism evidence="11 12">
    <name type="scientific">Geodia barretti</name>
    <name type="common">Barrett's horny sponge</name>
    <dbReference type="NCBI Taxonomy" id="519541"/>
    <lineage>
        <taxon>Eukaryota</taxon>
        <taxon>Metazoa</taxon>
        <taxon>Porifera</taxon>
        <taxon>Demospongiae</taxon>
        <taxon>Heteroscleromorpha</taxon>
        <taxon>Tetractinellida</taxon>
        <taxon>Astrophorina</taxon>
        <taxon>Geodiidae</taxon>
        <taxon>Geodia</taxon>
    </lineage>
</organism>
<dbReference type="GO" id="GO:0005524">
    <property type="term" value="F:ATP binding"/>
    <property type="evidence" value="ECO:0007669"/>
    <property type="project" value="UniProtKB-KW"/>
</dbReference>
<dbReference type="InterPro" id="IPR049962">
    <property type="entry name" value="THUMP_ThiI"/>
</dbReference>
<dbReference type="NCBIfam" id="TIGR00342">
    <property type="entry name" value="tRNA uracil 4-sulfurtransferase ThiI"/>
    <property type="match status" value="1"/>
</dbReference>
<comment type="subcellular location">
    <subcellularLocation>
        <location evidence="1">Cytoplasm</location>
    </subcellularLocation>
</comment>
<keyword evidence="2" id="KW-0963">Cytoplasm</keyword>
<feature type="domain" description="THUMP" evidence="10">
    <location>
        <begin position="38"/>
        <end position="140"/>
    </location>
</feature>
<dbReference type="InterPro" id="IPR003720">
    <property type="entry name" value="tRNA_STrfase"/>
</dbReference>
<dbReference type="GO" id="GO:0016783">
    <property type="term" value="F:sulfurtransferase activity"/>
    <property type="evidence" value="ECO:0007669"/>
    <property type="project" value="InterPro"/>
</dbReference>
<dbReference type="Proteomes" id="UP001174909">
    <property type="component" value="Unassembled WGS sequence"/>
</dbReference>
<keyword evidence="12" id="KW-1185">Reference proteome</keyword>
<dbReference type="GO" id="GO:0005829">
    <property type="term" value="C:cytosol"/>
    <property type="evidence" value="ECO:0007669"/>
    <property type="project" value="TreeGrafter"/>
</dbReference>
<dbReference type="GO" id="GO:0009228">
    <property type="term" value="P:thiamine biosynthetic process"/>
    <property type="evidence" value="ECO:0007669"/>
    <property type="project" value="UniProtKB-KW"/>
</dbReference>
<dbReference type="HAMAP" id="MF_00021">
    <property type="entry name" value="ThiI"/>
    <property type="match status" value="1"/>
</dbReference>
<dbReference type="SUPFAM" id="SSF143437">
    <property type="entry name" value="THUMP domain-like"/>
    <property type="match status" value="1"/>
</dbReference>
<evidence type="ECO:0000256" key="9">
    <source>
        <dbReference type="PROSITE-ProRule" id="PRU00529"/>
    </source>
</evidence>
<accession>A0AA35RJS6</accession>
<dbReference type="GO" id="GO:0002937">
    <property type="term" value="P:tRNA 4-thiouridine biosynthesis"/>
    <property type="evidence" value="ECO:0007669"/>
    <property type="project" value="TreeGrafter"/>
</dbReference>
<dbReference type="SMART" id="SM00981">
    <property type="entry name" value="THUMP"/>
    <property type="match status" value="1"/>
</dbReference>
<evidence type="ECO:0000256" key="7">
    <source>
        <dbReference type="ARBA" id="ARBA00022884"/>
    </source>
</evidence>
<keyword evidence="4" id="KW-0808">Transferase</keyword>
<dbReference type="InterPro" id="IPR004114">
    <property type="entry name" value="THUMP_dom"/>
</dbReference>
<dbReference type="InterPro" id="IPR020536">
    <property type="entry name" value="ThiI_AANH"/>
</dbReference>
<evidence type="ECO:0000259" key="10">
    <source>
        <dbReference type="PROSITE" id="PS51165"/>
    </source>
</evidence>
<evidence type="ECO:0000256" key="4">
    <source>
        <dbReference type="ARBA" id="ARBA00022679"/>
    </source>
</evidence>
<keyword evidence="8" id="KW-0784">Thiamine biosynthesis</keyword>
<keyword evidence="5" id="KW-0547">Nucleotide-binding</keyword>
<comment type="caution">
    <text evidence="11">The sequence shown here is derived from an EMBL/GenBank/DDBJ whole genome shotgun (WGS) entry which is preliminary data.</text>
</comment>
<name>A0AA35RJS6_GEOBA</name>
<dbReference type="GO" id="GO:0004810">
    <property type="term" value="F:CCA tRNA nucleotidyltransferase activity"/>
    <property type="evidence" value="ECO:0007669"/>
    <property type="project" value="InterPro"/>
</dbReference>
<keyword evidence="6" id="KW-0067">ATP-binding</keyword>
<dbReference type="InterPro" id="IPR014729">
    <property type="entry name" value="Rossmann-like_a/b/a_fold"/>
</dbReference>
<dbReference type="PANTHER" id="PTHR43209:SF1">
    <property type="entry name" value="TRNA SULFURTRANSFERASE"/>
    <property type="match status" value="1"/>
</dbReference>
<evidence type="ECO:0000256" key="6">
    <source>
        <dbReference type="ARBA" id="ARBA00022840"/>
    </source>
</evidence>
<dbReference type="FunFam" id="3.40.50.620:FF:000053">
    <property type="entry name" value="Probable tRNA sulfurtransferase"/>
    <property type="match status" value="1"/>
</dbReference>
<dbReference type="AlphaFoldDB" id="A0AA35RJS6"/>
<dbReference type="Pfam" id="PF02568">
    <property type="entry name" value="ThiI"/>
    <property type="match status" value="1"/>
</dbReference>
<evidence type="ECO:0000256" key="2">
    <source>
        <dbReference type="ARBA" id="ARBA00022490"/>
    </source>
</evidence>
<evidence type="ECO:0000256" key="1">
    <source>
        <dbReference type="ARBA" id="ARBA00004496"/>
    </source>
</evidence>
<gene>
    <name evidence="11" type="ORF">GBAR_LOCUS7455</name>
</gene>
<dbReference type="EMBL" id="CASHTH010001111">
    <property type="protein sequence ID" value="CAI8011571.1"/>
    <property type="molecule type" value="Genomic_DNA"/>
</dbReference>
<proteinExistence type="inferred from homology"/>
<evidence type="ECO:0000256" key="3">
    <source>
        <dbReference type="ARBA" id="ARBA00022555"/>
    </source>
</evidence>
<reference evidence="11" key="1">
    <citation type="submission" date="2023-03" db="EMBL/GenBank/DDBJ databases">
        <authorList>
            <person name="Steffen K."/>
            <person name="Cardenas P."/>
        </authorList>
    </citation>
    <scope>NUCLEOTIDE SEQUENCE</scope>
</reference>
<dbReference type="Gene3D" id="3.30.2130.30">
    <property type="match status" value="1"/>
</dbReference>
<keyword evidence="3" id="KW-0820">tRNA-binding</keyword>
<evidence type="ECO:0000313" key="11">
    <source>
        <dbReference type="EMBL" id="CAI8011571.1"/>
    </source>
</evidence>
<dbReference type="InterPro" id="IPR050102">
    <property type="entry name" value="tRNA_sulfurtransferase_ThiI"/>
</dbReference>
<evidence type="ECO:0000313" key="12">
    <source>
        <dbReference type="Proteomes" id="UP001174909"/>
    </source>
</evidence>
<dbReference type="PROSITE" id="PS51165">
    <property type="entry name" value="THUMP"/>
    <property type="match status" value="1"/>
</dbReference>
<dbReference type="InterPro" id="IPR049961">
    <property type="entry name" value="ThiI_N"/>
</dbReference>
<dbReference type="SUPFAM" id="SSF52402">
    <property type="entry name" value="Adenine nucleotide alpha hydrolases-like"/>
    <property type="match status" value="1"/>
</dbReference>
<dbReference type="PANTHER" id="PTHR43209">
    <property type="entry name" value="TRNA SULFURTRANSFERASE"/>
    <property type="match status" value="1"/>
</dbReference>
<dbReference type="CDD" id="cd01712">
    <property type="entry name" value="PPase_ThiI"/>
    <property type="match status" value="1"/>
</dbReference>
<dbReference type="Gene3D" id="3.40.50.620">
    <property type="entry name" value="HUPs"/>
    <property type="match status" value="1"/>
</dbReference>
<sequence length="370" mass="41271">MRRLTENLRNATQDSGVSRVWQAQLMVGLTLEDEGAWPEVKKRVRECFGVAKFFLAREFPQDLDMIKETLPGLLESHTFSSFQIETNRADKRFPMTSPEVNRDLGRFVEELTGARVDLSNPDLTIYLDIQTRGILLYFEEVPAHGGLPVGASGRVAVMLSGGIDSPVAAWHMMKRGCTASYIHFHSYPLVDRTSIEKAGELVQHLARHQRRSDLLLAPLAEIQKRIIVETPPSYRVLLYRRFMVRIAQGLAKQVGAKALITGESCGQVSSQTLENIAVVDDVATMPVLRPLIGLNKEEIVGMARGIGTFLISIQPDQDCCSLFVPKHPETRARLATVERLEEGLPVDEMVEEAIAGSVRELVPSPYQRLV</sequence>
<dbReference type="Pfam" id="PF02926">
    <property type="entry name" value="THUMP"/>
    <property type="match status" value="1"/>
</dbReference>
<evidence type="ECO:0000256" key="5">
    <source>
        <dbReference type="ARBA" id="ARBA00022741"/>
    </source>
</evidence>
<keyword evidence="7 9" id="KW-0694">RNA-binding</keyword>
<dbReference type="CDD" id="cd11716">
    <property type="entry name" value="THUMP_ThiI"/>
    <property type="match status" value="1"/>
</dbReference>
<evidence type="ECO:0000256" key="8">
    <source>
        <dbReference type="ARBA" id="ARBA00022977"/>
    </source>
</evidence>
<dbReference type="GO" id="GO:0000049">
    <property type="term" value="F:tRNA binding"/>
    <property type="evidence" value="ECO:0007669"/>
    <property type="project" value="UniProtKB-KW"/>
</dbReference>
<dbReference type="GO" id="GO:0052837">
    <property type="term" value="P:thiazole biosynthetic process"/>
    <property type="evidence" value="ECO:0007669"/>
    <property type="project" value="TreeGrafter"/>
</dbReference>
<protein>
    <submittedName>
        <fullName evidence="11">Probable tRNA sulfurtransferase</fullName>
    </submittedName>
</protein>